<dbReference type="Gene3D" id="6.10.140.2220">
    <property type="match status" value="1"/>
</dbReference>
<proteinExistence type="predicted"/>
<accession>A0A8S8ZMZ1</accession>
<sequence length="388" mass="41138">MKNKSPVPISTHKVMSHTMRTWEEALPAFAERCRGQAWEHGPACEYKKWQRVPVATVLQKDDPVFCSCSMGKLPKSWSVAEDHPIPQWNEIRPHLVRAAISLPFGCPGLTDPYHHPMSWDPLLHPRNVPVTDVIPGRGVVGAAAGSGPSAVATSAAGTNPTWPAPASTPSGVPTSATASAPTSASAPAASQTMAPTGPRPIASAKGILRPASTSAPVTASTDTRLTRAKTQAELLQEANPFQAQVARARTQALTQALAANTASLALRPKQPTTSSQTSLQAPAPVGTKSASTKPAVSYRCIFCNEAKNRDNGGDLNKCSKCKKAHYCSKACQVVDWKRHKKECNDGPGVGGSASAAENGEEKAKDNEKAKGDEKEKSEVRKMKDMAML</sequence>
<dbReference type="InterPro" id="IPR024119">
    <property type="entry name" value="TF_DEAF-1"/>
</dbReference>
<evidence type="ECO:0000313" key="7">
    <source>
        <dbReference type="EMBL" id="KAA8630718.1"/>
    </source>
</evidence>
<organism evidence="7 8">
    <name type="scientific">Sordaria macrospora</name>
    <dbReference type="NCBI Taxonomy" id="5147"/>
    <lineage>
        <taxon>Eukaryota</taxon>
        <taxon>Fungi</taxon>
        <taxon>Dikarya</taxon>
        <taxon>Ascomycota</taxon>
        <taxon>Pezizomycotina</taxon>
        <taxon>Sordariomycetes</taxon>
        <taxon>Sordariomycetidae</taxon>
        <taxon>Sordariales</taxon>
        <taxon>Sordariaceae</taxon>
        <taxon>Sordaria</taxon>
    </lineage>
</organism>
<gene>
    <name evidence="7" type="ORF">SMACR_07743</name>
</gene>
<name>A0A8S8ZMZ1_SORMA</name>
<dbReference type="GO" id="GO:0005634">
    <property type="term" value="C:nucleus"/>
    <property type="evidence" value="ECO:0007669"/>
    <property type="project" value="TreeGrafter"/>
</dbReference>
<dbReference type="PROSITE" id="PS50865">
    <property type="entry name" value="ZF_MYND_2"/>
    <property type="match status" value="1"/>
</dbReference>
<dbReference type="EMBL" id="NMPR01000096">
    <property type="protein sequence ID" value="KAA8630718.1"/>
    <property type="molecule type" value="Genomic_DNA"/>
</dbReference>
<protein>
    <recommendedName>
        <fullName evidence="6">MYND-type domain-containing protein</fullName>
    </recommendedName>
</protein>
<dbReference type="SUPFAM" id="SSF144232">
    <property type="entry name" value="HIT/MYND zinc finger-like"/>
    <property type="match status" value="1"/>
</dbReference>
<feature type="compositionally biased region" description="Polar residues" evidence="5">
    <location>
        <begin position="270"/>
        <end position="280"/>
    </location>
</feature>
<feature type="domain" description="MYND-type" evidence="6">
    <location>
        <begin position="300"/>
        <end position="343"/>
    </location>
</feature>
<evidence type="ECO:0000256" key="5">
    <source>
        <dbReference type="SAM" id="MobiDB-lite"/>
    </source>
</evidence>
<evidence type="ECO:0000259" key="6">
    <source>
        <dbReference type="PROSITE" id="PS50865"/>
    </source>
</evidence>
<keyword evidence="2 4" id="KW-0863">Zinc-finger</keyword>
<dbReference type="GO" id="GO:0008270">
    <property type="term" value="F:zinc ion binding"/>
    <property type="evidence" value="ECO:0007669"/>
    <property type="project" value="UniProtKB-KW"/>
</dbReference>
<dbReference type="PROSITE" id="PS01360">
    <property type="entry name" value="ZF_MYND_1"/>
    <property type="match status" value="1"/>
</dbReference>
<feature type="compositionally biased region" description="Low complexity" evidence="5">
    <location>
        <begin position="164"/>
        <end position="196"/>
    </location>
</feature>
<feature type="compositionally biased region" description="Low complexity" evidence="5">
    <location>
        <begin position="143"/>
        <end position="157"/>
    </location>
</feature>
<dbReference type="PANTHER" id="PTHR10237">
    <property type="entry name" value="DEFORMED EPIDERMAL AUTOREGULATORY FACTOR 1 HOMOLOG SUPPRESSIN"/>
    <property type="match status" value="1"/>
</dbReference>
<keyword evidence="1" id="KW-0479">Metal-binding</keyword>
<feature type="region of interest" description="Disordered" evidence="5">
    <location>
        <begin position="343"/>
        <end position="388"/>
    </location>
</feature>
<feature type="region of interest" description="Disordered" evidence="5">
    <location>
        <begin position="143"/>
        <end position="223"/>
    </location>
</feature>
<dbReference type="Proteomes" id="UP000433876">
    <property type="component" value="Unassembled WGS sequence"/>
</dbReference>
<dbReference type="AlphaFoldDB" id="A0A8S8ZMZ1"/>
<reference evidence="7 8" key="1">
    <citation type="submission" date="2017-07" db="EMBL/GenBank/DDBJ databases">
        <title>Genome sequence of the Sordaria macrospora wild type strain R19027.</title>
        <authorList>
            <person name="Nowrousian M."/>
            <person name="Teichert I."/>
            <person name="Kueck U."/>
        </authorList>
    </citation>
    <scope>NUCLEOTIDE SEQUENCE [LARGE SCALE GENOMIC DNA]</scope>
    <source>
        <strain evidence="7 8">R19027</strain>
        <tissue evidence="7">Mycelium</tissue>
    </source>
</reference>
<comment type="caution">
    <text evidence="7">The sequence shown here is derived from an EMBL/GenBank/DDBJ whole genome shotgun (WGS) entry which is preliminary data.</text>
</comment>
<feature type="compositionally biased region" description="Basic and acidic residues" evidence="5">
    <location>
        <begin position="359"/>
        <end position="388"/>
    </location>
</feature>
<evidence type="ECO:0000256" key="4">
    <source>
        <dbReference type="PROSITE-ProRule" id="PRU00134"/>
    </source>
</evidence>
<keyword evidence="3" id="KW-0862">Zinc</keyword>
<evidence type="ECO:0000313" key="8">
    <source>
        <dbReference type="Proteomes" id="UP000433876"/>
    </source>
</evidence>
<evidence type="ECO:0000256" key="3">
    <source>
        <dbReference type="ARBA" id="ARBA00022833"/>
    </source>
</evidence>
<evidence type="ECO:0000256" key="1">
    <source>
        <dbReference type="ARBA" id="ARBA00022723"/>
    </source>
</evidence>
<dbReference type="VEuPathDB" id="FungiDB:SMAC_07743"/>
<feature type="compositionally biased region" description="Polar residues" evidence="5">
    <location>
        <begin position="211"/>
        <end position="223"/>
    </location>
</feature>
<dbReference type="InterPro" id="IPR002893">
    <property type="entry name" value="Znf_MYND"/>
</dbReference>
<dbReference type="Pfam" id="PF01753">
    <property type="entry name" value="zf-MYND"/>
    <property type="match status" value="1"/>
</dbReference>
<evidence type="ECO:0000256" key="2">
    <source>
        <dbReference type="ARBA" id="ARBA00022771"/>
    </source>
</evidence>
<feature type="region of interest" description="Disordered" evidence="5">
    <location>
        <begin position="264"/>
        <end position="290"/>
    </location>
</feature>
<dbReference type="GO" id="GO:0000981">
    <property type="term" value="F:DNA-binding transcription factor activity, RNA polymerase II-specific"/>
    <property type="evidence" value="ECO:0007669"/>
    <property type="project" value="TreeGrafter"/>
</dbReference>
<dbReference type="PANTHER" id="PTHR10237:SF15">
    <property type="entry name" value="LD37257P"/>
    <property type="match status" value="1"/>
</dbReference>